<evidence type="ECO:0000313" key="1">
    <source>
        <dbReference type="EMBL" id="KDE63346.1"/>
    </source>
</evidence>
<sequence>MDNIKKFILKSKDTPLVTFEYKKEIVEDIGVMYTFFIKDINKEQRNLFPYSLEETALGLEKWISARKVPKNRQFVNEILDTLTNRESLKHPMDYIEVSFGLSLNDSYWIVPEDGKEYLWKDYNLYNNKFSEILSLIAFTGYEKEVTGLRTSPEYTTNGMLKKCWHKKENGIYLMKGSGFEAANGGKEAYSEFYMSQVAKELGIEHIEYDLEKFQGQLVSSCLLATSEDYGYEPIGNILRKNKIEVVTLDAKVVLEIKKVYKENFEQFEDMMLFDAIIGNTDRHLGNFGMLKNNNTGEILKPFPLFDNGLSMLNDMTKDEIMDKEYINHYNKDKTNAFNQSFDEAIKLYSKDRHISKLIKLKHFKIKKHPKYNLSDEWLKGLENNIRSNAQKCLKVIKEKRNERRISGGEK</sequence>
<name>A0AB73BWC5_9FUSO</name>
<comment type="caution">
    <text evidence="1">The sequence shown here is derived from an EMBL/GenBank/DDBJ whole genome shotgun (WGS) entry which is preliminary data.</text>
</comment>
<evidence type="ECO:0008006" key="3">
    <source>
        <dbReference type="Google" id="ProtNLM"/>
    </source>
</evidence>
<proteinExistence type="predicted"/>
<reference evidence="1 2" key="1">
    <citation type="submission" date="2014-01" db="EMBL/GenBank/DDBJ databases">
        <title>Comparative genomics of Fusobacterium necrophorum wild isolates.</title>
        <authorList>
            <person name="Kittichotirat W."/>
            <person name="Bumgarner R.E."/>
            <person name="Lawrence P."/>
        </authorList>
    </citation>
    <scope>NUCLEOTIDE SEQUENCE [LARGE SCALE GENOMIC DNA]</scope>
    <source>
        <strain evidence="1 2">BL</strain>
    </source>
</reference>
<dbReference type="EMBL" id="JAAC01000083">
    <property type="protein sequence ID" value="KDE63346.1"/>
    <property type="molecule type" value="Genomic_DNA"/>
</dbReference>
<accession>A0AB73BWC5</accession>
<evidence type="ECO:0000313" key="2">
    <source>
        <dbReference type="Proteomes" id="UP000027473"/>
    </source>
</evidence>
<gene>
    <name evidence="1" type="ORF">FUSO3_05490</name>
</gene>
<dbReference type="Proteomes" id="UP000027473">
    <property type="component" value="Unassembled WGS sequence"/>
</dbReference>
<dbReference type="Gene3D" id="1.10.1070.20">
    <property type="match status" value="1"/>
</dbReference>
<organism evidence="1 2">
    <name type="scientific">Fusobacterium necrophorum BL</name>
    <dbReference type="NCBI Taxonomy" id="1441732"/>
    <lineage>
        <taxon>Bacteria</taxon>
        <taxon>Fusobacteriati</taxon>
        <taxon>Fusobacteriota</taxon>
        <taxon>Fusobacteriia</taxon>
        <taxon>Fusobacteriales</taxon>
        <taxon>Fusobacteriaceae</taxon>
        <taxon>Fusobacterium</taxon>
    </lineage>
</organism>
<protein>
    <recommendedName>
        <fullName evidence="3">Protein kinase</fullName>
    </recommendedName>
</protein>
<dbReference type="RefSeq" id="WP_035904978.1">
    <property type="nucleotide sequence ID" value="NZ_JAAC01000083.1"/>
</dbReference>
<dbReference type="AlphaFoldDB" id="A0AB73BWC5"/>